<feature type="region of interest" description="Disordered" evidence="1">
    <location>
        <begin position="19"/>
        <end position="56"/>
    </location>
</feature>
<dbReference type="PANTHER" id="PTHR12784">
    <property type="entry name" value="STEERIN"/>
    <property type="match status" value="1"/>
</dbReference>
<evidence type="ECO:0000313" key="2">
    <source>
        <dbReference type="EMBL" id="KAF6453239.1"/>
    </source>
</evidence>
<sequence length="158" mass="16965">MCLSVSAVLFCRYTPSSRQANQEEGKEWLRSHSTGGLQDTGSQSPLVSPSAMSSSATGKYHFSNLVSPTNLSQFNLPGPSMMRSNSIPAQDSSFDLYDDSQLCGSATSLEERPRAISHSGSFRDSMEEVHGSSLSLVSSTSSLYSTAEEKAHSEVKSL</sequence>
<evidence type="ECO:0000256" key="1">
    <source>
        <dbReference type="SAM" id="MobiDB-lite"/>
    </source>
</evidence>
<feature type="compositionally biased region" description="Low complexity" evidence="1">
    <location>
        <begin position="42"/>
        <end position="56"/>
    </location>
</feature>
<accession>A0A7J8G0Q8</accession>
<dbReference type="Proteomes" id="UP000550707">
    <property type="component" value="Unassembled WGS sequence"/>
</dbReference>
<dbReference type="PANTHER" id="PTHR12784:SF18">
    <property type="entry name" value="NEURON NAVIGATOR 3"/>
    <property type="match status" value="1"/>
</dbReference>
<reference evidence="2 3" key="1">
    <citation type="journal article" date="2020" name="Nature">
        <title>Six reference-quality genomes reveal evolution of bat adaptations.</title>
        <authorList>
            <person name="Jebb D."/>
            <person name="Huang Z."/>
            <person name="Pippel M."/>
            <person name="Hughes G.M."/>
            <person name="Lavrichenko K."/>
            <person name="Devanna P."/>
            <person name="Winkler S."/>
            <person name="Jermiin L.S."/>
            <person name="Skirmuntt E.C."/>
            <person name="Katzourakis A."/>
            <person name="Burkitt-Gray L."/>
            <person name="Ray D.A."/>
            <person name="Sullivan K.A.M."/>
            <person name="Roscito J.G."/>
            <person name="Kirilenko B.M."/>
            <person name="Davalos L.M."/>
            <person name="Corthals A.P."/>
            <person name="Power M.L."/>
            <person name="Jones G."/>
            <person name="Ransome R.D."/>
            <person name="Dechmann D.K.N."/>
            <person name="Locatelli A.G."/>
            <person name="Puechmaille S.J."/>
            <person name="Fedrigo O."/>
            <person name="Jarvis E.D."/>
            <person name="Hiller M."/>
            <person name="Vernes S.C."/>
            <person name="Myers E.W."/>
            <person name="Teeling E.C."/>
        </authorList>
    </citation>
    <scope>NUCLEOTIDE SEQUENCE [LARGE SCALE GENOMIC DNA]</scope>
    <source>
        <strain evidence="2">MMolMol1</strain>
        <tissue evidence="2">Muscle</tissue>
    </source>
</reference>
<dbReference type="EMBL" id="JACASF010000010">
    <property type="protein sequence ID" value="KAF6453239.1"/>
    <property type="molecule type" value="Genomic_DNA"/>
</dbReference>
<feature type="region of interest" description="Disordered" evidence="1">
    <location>
        <begin position="73"/>
        <end position="93"/>
    </location>
</feature>
<keyword evidence="3" id="KW-1185">Reference proteome</keyword>
<feature type="compositionally biased region" description="Polar residues" evidence="1">
    <location>
        <begin position="82"/>
        <end position="93"/>
    </location>
</feature>
<evidence type="ECO:0000313" key="3">
    <source>
        <dbReference type="Proteomes" id="UP000550707"/>
    </source>
</evidence>
<protein>
    <submittedName>
        <fullName evidence="2">Neuron navigator 3</fullName>
    </submittedName>
</protein>
<gene>
    <name evidence="2" type="ORF">HJG59_012835</name>
</gene>
<organism evidence="2 3">
    <name type="scientific">Molossus molossus</name>
    <name type="common">Pallas' mastiff bat</name>
    <name type="synonym">Vespertilio molossus</name>
    <dbReference type="NCBI Taxonomy" id="27622"/>
    <lineage>
        <taxon>Eukaryota</taxon>
        <taxon>Metazoa</taxon>
        <taxon>Chordata</taxon>
        <taxon>Craniata</taxon>
        <taxon>Vertebrata</taxon>
        <taxon>Euteleostomi</taxon>
        <taxon>Mammalia</taxon>
        <taxon>Eutheria</taxon>
        <taxon>Laurasiatheria</taxon>
        <taxon>Chiroptera</taxon>
        <taxon>Yangochiroptera</taxon>
        <taxon>Molossidae</taxon>
        <taxon>Molossus</taxon>
    </lineage>
</organism>
<dbReference type="GO" id="GO:0022008">
    <property type="term" value="P:neurogenesis"/>
    <property type="evidence" value="ECO:0007669"/>
    <property type="project" value="InterPro"/>
</dbReference>
<comment type="caution">
    <text evidence="2">The sequence shown here is derived from an EMBL/GenBank/DDBJ whole genome shotgun (WGS) entry which is preliminary data.</text>
</comment>
<feature type="compositionally biased region" description="Polar residues" evidence="1">
    <location>
        <begin position="31"/>
        <end position="41"/>
    </location>
</feature>
<proteinExistence type="predicted"/>
<feature type="region of interest" description="Disordered" evidence="1">
    <location>
        <begin position="107"/>
        <end position="133"/>
    </location>
</feature>
<name>A0A7J8G0Q8_MOLMO</name>
<feature type="compositionally biased region" description="Basic and acidic residues" evidence="1">
    <location>
        <begin position="21"/>
        <end position="30"/>
    </location>
</feature>
<dbReference type="AlphaFoldDB" id="A0A7J8G0Q8"/>
<dbReference type="InterPro" id="IPR039041">
    <property type="entry name" value="Nav/unc-53"/>
</dbReference>